<reference evidence="1 2" key="1">
    <citation type="journal article" date="2024" name="Proc. Natl. Acad. Sci. U.S.A.">
        <title>The evolutionary genomics of adaptation to stress in wild rhizobium bacteria.</title>
        <authorList>
            <person name="Kehlet-Delgado H."/>
            <person name="Montoya A.P."/>
            <person name="Jensen K.T."/>
            <person name="Wendlandt C.E."/>
            <person name="Dexheimer C."/>
            <person name="Roberts M."/>
            <person name="Torres Martinez L."/>
            <person name="Friesen M.L."/>
            <person name="Griffitts J.S."/>
            <person name="Porter S.S."/>
        </authorList>
    </citation>
    <scope>NUCLEOTIDE SEQUENCE [LARGE SCALE GENOMIC DNA]</scope>
    <source>
        <strain evidence="1 2">M0468</strain>
    </source>
</reference>
<gene>
    <name evidence="1" type="ORF">NKI81_24240</name>
</gene>
<proteinExistence type="predicted"/>
<keyword evidence="2" id="KW-1185">Reference proteome</keyword>
<accession>A0ACC6T565</accession>
<organism evidence="1 2">
    <name type="scientific">Mesorhizobium australicum</name>
    <dbReference type="NCBI Taxonomy" id="536018"/>
    <lineage>
        <taxon>Bacteria</taxon>
        <taxon>Pseudomonadati</taxon>
        <taxon>Pseudomonadota</taxon>
        <taxon>Alphaproteobacteria</taxon>
        <taxon>Hyphomicrobiales</taxon>
        <taxon>Phyllobacteriaceae</taxon>
        <taxon>Mesorhizobium</taxon>
    </lineage>
</organism>
<evidence type="ECO:0000313" key="1">
    <source>
        <dbReference type="EMBL" id="MER9287029.1"/>
    </source>
</evidence>
<sequence length="67" mass="7073">MAATAVLVWYLVIAGPQGGMVVLPSTFDKREQCAAAITEYQKQPTPTGWSVQCVPSASPFTNNGSAE</sequence>
<comment type="caution">
    <text evidence="1">The sequence shown here is derived from an EMBL/GenBank/DDBJ whole genome shotgun (WGS) entry which is preliminary data.</text>
</comment>
<name>A0ACC6T565_9HYPH</name>
<evidence type="ECO:0000313" key="2">
    <source>
        <dbReference type="Proteomes" id="UP001480082"/>
    </source>
</evidence>
<dbReference type="EMBL" id="JAMYRI010000017">
    <property type="protein sequence ID" value="MER9287029.1"/>
    <property type="molecule type" value="Genomic_DNA"/>
</dbReference>
<protein>
    <submittedName>
        <fullName evidence="1">Uncharacterized protein</fullName>
    </submittedName>
</protein>
<dbReference type="Proteomes" id="UP001480082">
    <property type="component" value="Unassembled WGS sequence"/>
</dbReference>